<evidence type="ECO:0000313" key="1">
    <source>
        <dbReference type="EMBL" id="TVZ04849.1"/>
    </source>
</evidence>
<proteinExistence type="predicted"/>
<dbReference type="PANTHER" id="PTHR37450">
    <property type="entry name" value="CIPC PROTEIN"/>
    <property type="match status" value="1"/>
</dbReference>
<organism evidence="1 2">
    <name type="scientific">Trebonia kvetii</name>
    <dbReference type="NCBI Taxonomy" id="2480626"/>
    <lineage>
        <taxon>Bacteria</taxon>
        <taxon>Bacillati</taxon>
        <taxon>Actinomycetota</taxon>
        <taxon>Actinomycetes</taxon>
        <taxon>Streptosporangiales</taxon>
        <taxon>Treboniaceae</taxon>
        <taxon>Trebonia</taxon>
    </lineage>
</organism>
<dbReference type="OrthoDB" id="5243793at2"/>
<evidence type="ECO:0000313" key="2">
    <source>
        <dbReference type="Proteomes" id="UP000460272"/>
    </source>
</evidence>
<dbReference type="EMBL" id="RPFW01000002">
    <property type="protein sequence ID" value="TVZ04849.1"/>
    <property type="molecule type" value="Genomic_DNA"/>
</dbReference>
<protein>
    <submittedName>
        <fullName evidence="1">DUF3759 domain-containing protein</fullName>
    </submittedName>
</protein>
<dbReference type="InterPro" id="IPR022234">
    <property type="entry name" value="DUF3759"/>
</dbReference>
<dbReference type="AlphaFoldDB" id="A0A6P2C0A7"/>
<name>A0A6P2C0A7_9ACTN</name>
<accession>A0A6P2C0A7</accession>
<keyword evidence="2" id="KW-1185">Reference proteome</keyword>
<dbReference type="Pfam" id="PF12585">
    <property type="entry name" value="DUF3759"/>
    <property type="match status" value="1"/>
</dbReference>
<comment type="caution">
    <text evidence="1">The sequence shown here is derived from an EMBL/GenBank/DDBJ whole genome shotgun (WGS) entry which is preliminary data.</text>
</comment>
<dbReference type="Proteomes" id="UP000460272">
    <property type="component" value="Unassembled WGS sequence"/>
</dbReference>
<gene>
    <name evidence="1" type="ORF">EAS64_09405</name>
</gene>
<dbReference type="PANTHER" id="PTHR37450:SF1">
    <property type="entry name" value="CIPC PROTEIN"/>
    <property type="match status" value="1"/>
</dbReference>
<sequence>MLASPWCPHTGATRFLLLSRYGARAQWIKFGPMGLFSHHHARDAYDQVYGGGRPPHEVTHELLAGAAAFEAMRMYEHHRERQGIPEHHELAKELLAGFAAAEIEKHFENNRYGHLNHRDARRLAEQQAEYLWQERHGR</sequence>
<reference evidence="1 2" key="1">
    <citation type="submission" date="2018-11" db="EMBL/GenBank/DDBJ databases">
        <title>Trebonia kvetii gen.nov., sp.nov., a novel acidophilic actinobacterium, and proposal of the new actinobacterial family Treboniaceae fam. nov.</title>
        <authorList>
            <person name="Rapoport D."/>
            <person name="Sagova-Mareckova M."/>
            <person name="Sedlacek I."/>
            <person name="Provaznik J."/>
            <person name="Kralova S."/>
            <person name="Pavlinic D."/>
            <person name="Benes V."/>
            <person name="Kopecky J."/>
        </authorList>
    </citation>
    <scope>NUCLEOTIDE SEQUENCE [LARGE SCALE GENOMIC DNA]</scope>
    <source>
        <strain evidence="1 2">15Tr583</strain>
    </source>
</reference>